<dbReference type="GO" id="GO:0033993">
    <property type="term" value="P:response to lipid"/>
    <property type="evidence" value="ECO:0007669"/>
    <property type="project" value="UniProtKB-ARBA"/>
</dbReference>
<dbReference type="InterPro" id="IPR001005">
    <property type="entry name" value="SANT/Myb"/>
</dbReference>
<evidence type="ECO:0000313" key="9">
    <source>
        <dbReference type="Proteomes" id="UP000504607"/>
    </source>
</evidence>
<dbReference type="GO" id="GO:0010376">
    <property type="term" value="P:stomatal complex formation"/>
    <property type="evidence" value="ECO:0007669"/>
    <property type="project" value="UniProtKB-ARBA"/>
</dbReference>
<evidence type="ECO:0000259" key="7">
    <source>
        <dbReference type="PROSITE" id="PS50090"/>
    </source>
</evidence>
<feature type="domain" description="HTH myb-type" evidence="8">
    <location>
        <begin position="28"/>
        <end position="83"/>
    </location>
</feature>
<dbReference type="GO" id="GO:0000978">
    <property type="term" value="F:RNA polymerase II cis-regulatory region sequence-specific DNA binding"/>
    <property type="evidence" value="ECO:0007669"/>
    <property type="project" value="TreeGrafter"/>
</dbReference>
<gene>
    <name evidence="10" type="primary">LOC105048579</name>
</gene>
<evidence type="ECO:0000256" key="1">
    <source>
        <dbReference type="ARBA" id="ARBA00004123"/>
    </source>
</evidence>
<dbReference type="GO" id="GO:0010235">
    <property type="term" value="P:guard mother cell cytokinesis"/>
    <property type="evidence" value="ECO:0007669"/>
    <property type="project" value="UniProtKB-ARBA"/>
</dbReference>
<evidence type="ECO:0000256" key="6">
    <source>
        <dbReference type="SAM" id="MobiDB-lite"/>
    </source>
</evidence>
<dbReference type="FunCoup" id="A0A6I9RHI3">
    <property type="interactions" value="1520"/>
</dbReference>
<dbReference type="GO" id="GO:1902584">
    <property type="term" value="P:positive regulation of response to water deprivation"/>
    <property type="evidence" value="ECO:0007669"/>
    <property type="project" value="UniProtKB-ARBA"/>
</dbReference>
<dbReference type="CDD" id="cd00167">
    <property type="entry name" value="SANT"/>
    <property type="match status" value="2"/>
</dbReference>
<comment type="subunit">
    <text evidence="5">Interacts with RBR1.</text>
</comment>
<feature type="region of interest" description="Disordered" evidence="6">
    <location>
        <begin position="324"/>
        <end position="378"/>
    </location>
</feature>
<comment type="subcellular location">
    <subcellularLocation>
        <location evidence="1">Nucleus</location>
    </subcellularLocation>
</comment>
<dbReference type="PROSITE" id="PS50090">
    <property type="entry name" value="MYB_LIKE"/>
    <property type="match status" value="2"/>
</dbReference>
<keyword evidence="9" id="KW-1185">Reference proteome</keyword>
<organism evidence="9 10">
    <name type="scientific">Elaeis guineensis var. tenera</name>
    <name type="common">Oil palm</name>
    <dbReference type="NCBI Taxonomy" id="51953"/>
    <lineage>
        <taxon>Eukaryota</taxon>
        <taxon>Viridiplantae</taxon>
        <taxon>Streptophyta</taxon>
        <taxon>Embryophyta</taxon>
        <taxon>Tracheophyta</taxon>
        <taxon>Spermatophyta</taxon>
        <taxon>Magnoliopsida</taxon>
        <taxon>Liliopsida</taxon>
        <taxon>Arecaceae</taxon>
        <taxon>Arecoideae</taxon>
        <taxon>Cocoseae</taxon>
        <taxon>Elaeidinae</taxon>
        <taxon>Elaeis</taxon>
    </lineage>
</organism>
<protein>
    <submittedName>
        <fullName evidence="10">Transcription factor MYB124 isoform X1</fullName>
    </submittedName>
</protein>
<dbReference type="GO" id="GO:1901002">
    <property type="term" value="P:positive regulation of response to salt stress"/>
    <property type="evidence" value="ECO:0007669"/>
    <property type="project" value="UniProtKB-ARBA"/>
</dbReference>
<dbReference type="AlphaFoldDB" id="A0A6I9RHI3"/>
<dbReference type="GO" id="GO:0010444">
    <property type="term" value="P:guard mother cell differentiation"/>
    <property type="evidence" value="ECO:0007669"/>
    <property type="project" value="UniProtKB-ARBA"/>
</dbReference>
<dbReference type="InParanoid" id="A0A6I9RHI3"/>
<dbReference type="RefSeq" id="XP_010926223.1">
    <property type="nucleotide sequence ID" value="XM_010927921.3"/>
</dbReference>
<keyword evidence="3" id="KW-0238">DNA-binding</keyword>
<dbReference type="SUPFAM" id="SSF46689">
    <property type="entry name" value="Homeodomain-like"/>
    <property type="match status" value="1"/>
</dbReference>
<evidence type="ECO:0000256" key="3">
    <source>
        <dbReference type="ARBA" id="ARBA00023125"/>
    </source>
</evidence>
<dbReference type="GO" id="GO:0009629">
    <property type="term" value="P:response to gravity"/>
    <property type="evidence" value="ECO:0007669"/>
    <property type="project" value="UniProtKB-ARBA"/>
</dbReference>
<dbReference type="GO" id="GO:2000037">
    <property type="term" value="P:regulation of stomatal complex patterning"/>
    <property type="evidence" value="ECO:0007669"/>
    <property type="project" value="UniProtKB-ARBA"/>
</dbReference>
<dbReference type="GO" id="GO:0050891">
    <property type="term" value="P:multicellular organismal-level water homeostasis"/>
    <property type="evidence" value="ECO:0007669"/>
    <property type="project" value="UniProtKB-ARBA"/>
</dbReference>
<dbReference type="GO" id="GO:0009725">
    <property type="term" value="P:response to hormone"/>
    <property type="evidence" value="ECO:0007669"/>
    <property type="project" value="UniProtKB-ARBA"/>
</dbReference>
<dbReference type="Gene3D" id="1.10.10.60">
    <property type="entry name" value="Homeodomain-like"/>
    <property type="match status" value="2"/>
</dbReference>
<dbReference type="InterPro" id="IPR009057">
    <property type="entry name" value="Homeodomain-like_sf"/>
</dbReference>
<dbReference type="InterPro" id="IPR017930">
    <property type="entry name" value="Myb_dom"/>
</dbReference>
<feature type="compositionally biased region" description="Basic and acidic residues" evidence="6">
    <location>
        <begin position="356"/>
        <end position="366"/>
    </location>
</feature>
<dbReference type="GO" id="GO:0005634">
    <property type="term" value="C:nucleus"/>
    <property type="evidence" value="ECO:0007669"/>
    <property type="project" value="UniProtKB-SubCell"/>
</dbReference>
<feature type="domain" description="HTH myb-type" evidence="8">
    <location>
        <begin position="84"/>
        <end position="134"/>
    </location>
</feature>
<dbReference type="PANTHER" id="PTHR45614:SF76">
    <property type="entry name" value="TRANSCRIPTION FACTOR MYB124"/>
    <property type="match status" value="1"/>
</dbReference>
<feature type="compositionally biased region" description="Low complexity" evidence="6">
    <location>
        <begin position="337"/>
        <end position="349"/>
    </location>
</feature>
<dbReference type="Pfam" id="PF13921">
    <property type="entry name" value="Myb_DNA-bind_6"/>
    <property type="match status" value="1"/>
</dbReference>
<keyword evidence="2" id="KW-0677">Repeat</keyword>
<feature type="region of interest" description="Disordered" evidence="6">
    <location>
        <begin position="1"/>
        <end position="32"/>
    </location>
</feature>
<dbReference type="FunFam" id="1.10.10.60:FF:000355">
    <property type="entry name" value="Transcription factor MYB124"/>
    <property type="match status" value="1"/>
</dbReference>
<proteinExistence type="predicted"/>
<feature type="domain" description="Myb-like" evidence="7">
    <location>
        <begin position="80"/>
        <end position="130"/>
    </location>
</feature>
<dbReference type="GO" id="GO:0032875">
    <property type="term" value="P:regulation of DNA endoreduplication"/>
    <property type="evidence" value="ECO:0007669"/>
    <property type="project" value="UniProtKB-ARBA"/>
</dbReference>
<dbReference type="InterPro" id="IPR050560">
    <property type="entry name" value="MYB_TF"/>
</dbReference>
<dbReference type="GeneID" id="105048579"/>
<reference evidence="10" key="1">
    <citation type="submission" date="2025-08" db="UniProtKB">
        <authorList>
            <consortium name="RefSeq"/>
        </authorList>
    </citation>
    <scope>IDENTIFICATION</scope>
</reference>
<evidence type="ECO:0000313" key="10">
    <source>
        <dbReference type="RefSeq" id="XP_010926223.1"/>
    </source>
</evidence>
<evidence type="ECO:0000256" key="2">
    <source>
        <dbReference type="ARBA" id="ARBA00022737"/>
    </source>
</evidence>
<evidence type="ECO:0000256" key="4">
    <source>
        <dbReference type="ARBA" id="ARBA00023242"/>
    </source>
</evidence>
<sequence>MERRSEMAAAGMNSDGSVDLAAAAGPPKKDRHIVSWTPKEDDLLREQVALHGTENWTRIAAQFKDKTGRQCRRRWNTYLNAECKKGGWSPEEDRLLCEAQKVYGNRWTEIAKVVSGRTDNAVKNRFSTLCKKRAKHEALSKENNGSCLNPNNKRVIIQNGRITAETRELSLPIKQMRYNISDLKENKISEEYLRKHGMNKDQLRPPLAVLSQNCKIAGELLTHVGNDLRTAVHNDNRSRGAFLKKDDPKLTALLQQAELLSSLAQKVNAENTKESLEDAWKEIQDYIAQTDESGILSRKISGTDFVLDDFRDLIEELMSTDSIGQQSLRQSDLHENSQGSSEYSTGSSSRFNNQGNEKDHQTDDRPFNNNTEVSGPHEDADCFGIAACQEEIMPPTTKPKENDENSCNISNSEFASPLLTTPPFQSLADGILTPKFTASEKRFLLSVIGLPSPVPSPKSSQPPACKKALLDSL</sequence>
<accession>A0A6I9RHI3</accession>
<evidence type="ECO:0000259" key="8">
    <source>
        <dbReference type="PROSITE" id="PS51294"/>
    </source>
</evidence>
<feature type="domain" description="Myb-like" evidence="7">
    <location>
        <begin position="35"/>
        <end position="79"/>
    </location>
</feature>
<dbReference type="GO" id="GO:0010052">
    <property type="term" value="P:guard cell differentiation"/>
    <property type="evidence" value="ECO:0007669"/>
    <property type="project" value="UniProtKB-ARBA"/>
</dbReference>
<keyword evidence="4" id="KW-0539">Nucleus</keyword>
<dbReference type="GO" id="GO:1901333">
    <property type="term" value="P:positive regulation of lateral root development"/>
    <property type="evidence" value="ECO:0007669"/>
    <property type="project" value="UniProtKB-ARBA"/>
</dbReference>
<dbReference type="KEGG" id="egu:105048579"/>
<dbReference type="Proteomes" id="UP000504607">
    <property type="component" value="Chromosome 7"/>
</dbReference>
<feature type="region of interest" description="Disordered" evidence="6">
    <location>
        <begin position="452"/>
        <end position="473"/>
    </location>
</feature>
<dbReference type="PANTHER" id="PTHR45614">
    <property type="entry name" value="MYB PROTEIN-RELATED"/>
    <property type="match status" value="1"/>
</dbReference>
<dbReference type="GO" id="GO:1902806">
    <property type="term" value="P:regulation of cell cycle G1/S phase transition"/>
    <property type="evidence" value="ECO:0007669"/>
    <property type="project" value="UniProtKB-ARBA"/>
</dbReference>
<evidence type="ECO:0000256" key="5">
    <source>
        <dbReference type="ARBA" id="ARBA00063045"/>
    </source>
</evidence>
<dbReference type="SMART" id="SM00717">
    <property type="entry name" value="SANT"/>
    <property type="match status" value="2"/>
</dbReference>
<dbReference type="GO" id="GO:0048364">
    <property type="term" value="P:root development"/>
    <property type="evidence" value="ECO:0007669"/>
    <property type="project" value="UniProtKB-ARBA"/>
</dbReference>
<dbReference type="PROSITE" id="PS51294">
    <property type="entry name" value="HTH_MYB"/>
    <property type="match status" value="2"/>
</dbReference>
<dbReference type="GO" id="GO:0009554">
    <property type="term" value="P:megasporogenesis"/>
    <property type="evidence" value="ECO:0007669"/>
    <property type="project" value="UniProtKB-ARBA"/>
</dbReference>
<dbReference type="OrthoDB" id="2143914at2759"/>
<dbReference type="GO" id="GO:0000981">
    <property type="term" value="F:DNA-binding transcription factor activity, RNA polymerase II-specific"/>
    <property type="evidence" value="ECO:0007669"/>
    <property type="project" value="TreeGrafter"/>
</dbReference>
<name>A0A6I9RHI3_ELAGV</name>